<reference evidence="7 8" key="1">
    <citation type="submission" date="2021-07" db="EMBL/GenBank/DDBJ databases">
        <title>The Aristolochia fimbriata genome: insights into angiosperm evolution, floral development and chemical biosynthesis.</title>
        <authorList>
            <person name="Jiao Y."/>
        </authorList>
    </citation>
    <scope>NUCLEOTIDE SEQUENCE [LARGE SCALE GENOMIC DNA]</scope>
    <source>
        <strain evidence="7">IBCAS-2021</strain>
        <tissue evidence="7">Leaf</tissue>
    </source>
</reference>
<evidence type="ECO:0000256" key="1">
    <source>
        <dbReference type="ARBA" id="ARBA00010617"/>
    </source>
</evidence>
<proteinExistence type="inferred from homology"/>
<dbReference type="GO" id="GO:0005506">
    <property type="term" value="F:iron ion binding"/>
    <property type="evidence" value="ECO:0007669"/>
    <property type="project" value="InterPro"/>
</dbReference>
<dbReference type="InterPro" id="IPR017972">
    <property type="entry name" value="Cyt_P450_CS"/>
</dbReference>
<feature type="binding site" description="axial binding residue" evidence="5">
    <location>
        <position position="479"/>
    </location>
    <ligand>
        <name>heme</name>
        <dbReference type="ChEBI" id="CHEBI:30413"/>
    </ligand>
    <ligandPart>
        <name>Fe</name>
        <dbReference type="ChEBI" id="CHEBI:18248"/>
    </ligandPart>
</feature>
<evidence type="ECO:0000256" key="4">
    <source>
        <dbReference type="ARBA" id="ARBA00023004"/>
    </source>
</evidence>
<dbReference type="PRINTS" id="PR00385">
    <property type="entry name" value="P450"/>
</dbReference>
<comment type="caution">
    <text evidence="7">The sequence shown here is derived from an EMBL/GenBank/DDBJ whole genome shotgun (WGS) entry which is preliminary data.</text>
</comment>
<dbReference type="Proteomes" id="UP000825729">
    <property type="component" value="Unassembled WGS sequence"/>
</dbReference>
<name>A0AAV7ERZ9_ARIFI</name>
<dbReference type="AlphaFoldDB" id="A0AAV7ERZ9"/>
<keyword evidence="5 6" id="KW-0349">Heme</keyword>
<dbReference type="PANTHER" id="PTHR24296">
    <property type="entry name" value="CYTOCHROME P450"/>
    <property type="match status" value="1"/>
</dbReference>
<dbReference type="GO" id="GO:0020037">
    <property type="term" value="F:heme binding"/>
    <property type="evidence" value="ECO:0007669"/>
    <property type="project" value="InterPro"/>
</dbReference>
<keyword evidence="6" id="KW-0503">Monooxygenase</keyword>
<dbReference type="GO" id="GO:0006629">
    <property type="term" value="P:lipid metabolic process"/>
    <property type="evidence" value="ECO:0007669"/>
    <property type="project" value="UniProtKB-ARBA"/>
</dbReference>
<keyword evidence="3 6" id="KW-0560">Oxidoreductase</keyword>
<keyword evidence="4 5" id="KW-0408">Iron</keyword>
<dbReference type="EMBL" id="JAINDJ010000004">
    <property type="protein sequence ID" value="KAG9451236.1"/>
    <property type="molecule type" value="Genomic_DNA"/>
</dbReference>
<dbReference type="PRINTS" id="PR00463">
    <property type="entry name" value="EP450I"/>
</dbReference>
<keyword evidence="2 5" id="KW-0479">Metal-binding</keyword>
<dbReference type="Gene3D" id="1.10.630.10">
    <property type="entry name" value="Cytochrome P450"/>
    <property type="match status" value="1"/>
</dbReference>
<protein>
    <recommendedName>
        <fullName evidence="9">Cytochrome P450</fullName>
    </recommendedName>
</protein>
<sequence length="534" mass="61273">MGIRSFLGLLTSQLFSYPEIALMFICFFLLRRMIVVPKRSAAIESWPIVGMLPSMLSNTHRIHDWSTEVLQKSGGTVFFEGPWLAGMDLLATADPANVSYVTCTARAADYPKGRDYADMFDILGDGILNADGDSWRVQRKWAHLLVRQMRFRRHVERTGRDKVEHGLLPVLDRVAAERRTVDLQDLMQRFTFDATCIFVCGVDPGCLSAESSPVPFANAVDDAKEVIHLRHTVPKTWWKILRWLRVGNERTMAEATRVADQCIAEFISAKRKQLLDDSAEKKENKNNQNVDQRDEVDLLTSYMDCEADEEMERMKLKSDKFLRDVILNMLVAGRDTTSAALTWFFWELSRNPQMEANILDELRTKLPADPRETKFRVFSAEELNGLVYLHAALSECLRLYPPVPIIHKCATADDTFPSGHRIRPGLKIYYCLYAMARMESVWGKDCKEFKPERWISEEGRLRTDHSDKFFTFNAGPRSCLGKGVSFTQMKMVAASVLYNFHVQVLEDQIVCPKISVILHTENGLKVKMIRRRWV</sequence>
<dbReference type="InterPro" id="IPR002401">
    <property type="entry name" value="Cyt_P450_E_grp-I"/>
</dbReference>
<gene>
    <name evidence="7" type="ORF">H6P81_011201</name>
</gene>
<evidence type="ECO:0000313" key="8">
    <source>
        <dbReference type="Proteomes" id="UP000825729"/>
    </source>
</evidence>
<dbReference type="InterPro" id="IPR036396">
    <property type="entry name" value="Cyt_P450_sf"/>
</dbReference>
<dbReference type="GO" id="GO:0004497">
    <property type="term" value="F:monooxygenase activity"/>
    <property type="evidence" value="ECO:0007669"/>
    <property type="project" value="UniProtKB-KW"/>
</dbReference>
<evidence type="ECO:0000256" key="6">
    <source>
        <dbReference type="RuleBase" id="RU000461"/>
    </source>
</evidence>
<comment type="cofactor">
    <cofactor evidence="5">
        <name>heme</name>
        <dbReference type="ChEBI" id="CHEBI:30413"/>
    </cofactor>
</comment>
<dbReference type="SUPFAM" id="SSF48264">
    <property type="entry name" value="Cytochrome P450"/>
    <property type="match status" value="1"/>
</dbReference>
<evidence type="ECO:0000256" key="3">
    <source>
        <dbReference type="ARBA" id="ARBA00023002"/>
    </source>
</evidence>
<dbReference type="InterPro" id="IPR001128">
    <property type="entry name" value="Cyt_P450"/>
</dbReference>
<dbReference type="PROSITE" id="PS00086">
    <property type="entry name" value="CYTOCHROME_P450"/>
    <property type="match status" value="1"/>
</dbReference>
<organism evidence="7 8">
    <name type="scientific">Aristolochia fimbriata</name>
    <name type="common">White veined hardy Dutchman's pipe vine</name>
    <dbReference type="NCBI Taxonomy" id="158543"/>
    <lineage>
        <taxon>Eukaryota</taxon>
        <taxon>Viridiplantae</taxon>
        <taxon>Streptophyta</taxon>
        <taxon>Embryophyta</taxon>
        <taxon>Tracheophyta</taxon>
        <taxon>Spermatophyta</taxon>
        <taxon>Magnoliopsida</taxon>
        <taxon>Magnoliidae</taxon>
        <taxon>Piperales</taxon>
        <taxon>Aristolochiaceae</taxon>
        <taxon>Aristolochia</taxon>
    </lineage>
</organism>
<accession>A0AAV7ERZ9</accession>
<dbReference type="GO" id="GO:0016705">
    <property type="term" value="F:oxidoreductase activity, acting on paired donors, with incorporation or reduction of molecular oxygen"/>
    <property type="evidence" value="ECO:0007669"/>
    <property type="project" value="InterPro"/>
</dbReference>
<evidence type="ECO:0000256" key="5">
    <source>
        <dbReference type="PIRSR" id="PIRSR602401-1"/>
    </source>
</evidence>
<evidence type="ECO:0008006" key="9">
    <source>
        <dbReference type="Google" id="ProtNLM"/>
    </source>
</evidence>
<comment type="similarity">
    <text evidence="1 6">Belongs to the cytochrome P450 family.</text>
</comment>
<keyword evidence="8" id="KW-1185">Reference proteome</keyword>
<evidence type="ECO:0000313" key="7">
    <source>
        <dbReference type="EMBL" id="KAG9451236.1"/>
    </source>
</evidence>
<dbReference type="CDD" id="cd11064">
    <property type="entry name" value="CYP86A"/>
    <property type="match status" value="1"/>
</dbReference>
<evidence type="ECO:0000256" key="2">
    <source>
        <dbReference type="ARBA" id="ARBA00022723"/>
    </source>
</evidence>
<dbReference type="Pfam" id="PF00067">
    <property type="entry name" value="p450"/>
    <property type="match status" value="1"/>
</dbReference>